<dbReference type="InterPro" id="IPR035315">
    <property type="entry name" value="DUF5372"/>
</dbReference>
<evidence type="ECO:0000313" key="2">
    <source>
        <dbReference type="Proteomes" id="UP001593833"/>
    </source>
</evidence>
<gene>
    <name evidence="1" type="ORF">ACFL6M_04945</name>
</gene>
<reference evidence="1 2" key="1">
    <citation type="submission" date="2024-09" db="EMBL/GenBank/DDBJ databases">
        <authorList>
            <person name="D'Angelo T."/>
        </authorList>
    </citation>
    <scope>NUCLEOTIDE SEQUENCE [LARGE SCALE GENOMIC DNA]</scope>
    <source>
        <strain evidence="1">SAG AM-320-E07</strain>
    </source>
</reference>
<comment type="caution">
    <text evidence="1">The sequence shown here is derived from an EMBL/GenBank/DDBJ whole genome shotgun (WGS) entry which is preliminary data.</text>
</comment>
<organism evidence="1 2">
    <name type="scientific">Eiseniibacteriota bacterium</name>
    <dbReference type="NCBI Taxonomy" id="2212470"/>
    <lineage>
        <taxon>Bacteria</taxon>
        <taxon>Candidatus Eiseniibacteriota</taxon>
    </lineage>
</organism>
<keyword evidence="2" id="KW-1185">Reference proteome</keyword>
<evidence type="ECO:0000313" key="1">
    <source>
        <dbReference type="EMBL" id="MFC1572929.1"/>
    </source>
</evidence>
<accession>A0ABV6YL79</accession>
<sequence>MRCDGCISRREAARPARSAFRRSTSTTLDPQALSDWAEIIHPFHPLRGQKFPVLKSRKYAQRELLSLGGSHRGTIVVPREWTDKADPNPYSTLKMPPPILSYECLCSICDLVTALRSRSRASRRR</sequence>
<name>A0ABV6YL79_UNCEI</name>
<dbReference type="EMBL" id="JBHPKH010000051">
    <property type="protein sequence ID" value="MFC1572929.1"/>
    <property type="molecule type" value="Genomic_DNA"/>
</dbReference>
<dbReference type="Pfam" id="PF17342">
    <property type="entry name" value="DUF5372"/>
    <property type="match status" value="1"/>
</dbReference>
<protein>
    <submittedName>
        <fullName evidence="1">DUF5372 family protein</fullName>
    </submittedName>
</protein>
<dbReference type="Proteomes" id="UP001593833">
    <property type="component" value="Unassembled WGS sequence"/>
</dbReference>
<proteinExistence type="predicted"/>